<evidence type="ECO:0000313" key="1">
    <source>
        <dbReference type="EMBL" id="PLC59352.1"/>
    </source>
</evidence>
<dbReference type="AlphaFoldDB" id="A0A2N4UWE9"/>
<protein>
    <submittedName>
        <fullName evidence="1">Uncharacterized protein</fullName>
    </submittedName>
</protein>
<dbReference type="GeneID" id="69966046"/>
<sequence length="273" mass="31285">MKKLITTSAIAKKHNTYYRLMVKKLVTAGLMDSNLELTEYAESLGATYKGKESRIYWPDNLLIMDNGQIDIKSITITPDFLNTAKNLYVTTTEIGNDFAISSDQVISCLVFLGYIHKSINNELLLTTAGSMYGRQYDIDSVGKICKWKKTLCRDAKFRQAIKKVKSITDSTLNYQSVDGHMFNTELACAIDDWLTFSGYRHSVRRICPTTKIISQFYIHHFRAHIFIDDGVLFNEKNIRPIKEMKLIIKSRGDIDIDKTLGDFFSQFCCVDNY</sequence>
<dbReference type="RefSeq" id="WP_101767554.1">
    <property type="nucleotide sequence ID" value="NZ_BPPU01000003.1"/>
</dbReference>
<dbReference type="EMBL" id="NPIB01000002">
    <property type="protein sequence ID" value="PLC59352.1"/>
    <property type="molecule type" value="Genomic_DNA"/>
</dbReference>
<reference evidence="1 2" key="1">
    <citation type="journal article" date="2018" name="Syst. Appl. Microbiol.">
        <title>Photobacterium carnosum sp. nov., isolated from spoiled modified atmosphere packaged poultry meat.</title>
        <authorList>
            <person name="Hilgarth M."/>
            <person name="Fuertes S."/>
            <person name="Ehrmann M."/>
            <person name="Vogel R.F."/>
        </authorList>
    </citation>
    <scope>NUCLEOTIDE SEQUENCE [LARGE SCALE GENOMIC DNA]</scope>
    <source>
        <strain evidence="1 2">TMW 2.2021</strain>
    </source>
</reference>
<accession>A0A2N4UWE9</accession>
<proteinExistence type="predicted"/>
<name>A0A2N4UWE9_9GAMM</name>
<dbReference type="Proteomes" id="UP000234420">
    <property type="component" value="Unassembled WGS sequence"/>
</dbReference>
<keyword evidence="2" id="KW-1185">Reference proteome</keyword>
<comment type="caution">
    <text evidence="1">The sequence shown here is derived from an EMBL/GenBank/DDBJ whole genome shotgun (WGS) entry which is preliminary data.</text>
</comment>
<organism evidence="1 2">
    <name type="scientific">Photobacterium carnosum</name>
    <dbReference type="NCBI Taxonomy" id="2023717"/>
    <lineage>
        <taxon>Bacteria</taxon>
        <taxon>Pseudomonadati</taxon>
        <taxon>Pseudomonadota</taxon>
        <taxon>Gammaproteobacteria</taxon>
        <taxon>Vibrionales</taxon>
        <taxon>Vibrionaceae</taxon>
        <taxon>Photobacterium</taxon>
    </lineage>
</organism>
<evidence type="ECO:0000313" key="2">
    <source>
        <dbReference type="Proteomes" id="UP000234420"/>
    </source>
</evidence>
<gene>
    <name evidence="1" type="ORF">CIK00_03520</name>
</gene>